<dbReference type="GO" id="GO:0005975">
    <property type="term" value="P:carbohydrate metabolic process"/>
    <property type="evidence" value="ECO:0007669"/>
    <property type="project" value="InterPro"/>
</dbReference>
<feature type="compositionally biased region" description="Low complexity" evidence="7">
    <location>
        <begin position="25"/>
        <end position="39"/>
    </location>
</feature>
<dbReference type="Pfam" id="PF04616">
    <property type="entry name" value="Glyco_hydro_43"/>
    <property type="match status" value="1"/>
</dbReference>
<dbReference type="InterPro" id="IPR051795">
    <property type="entry name" value="Glycosyl_Hydrlase_43"/>
</dbReference>
<dbReference type="Proteomes" id="UP000552587">
    <property type="component" value="Unassembled WGS sequence"/>
</dbReference>
<dbReference type="PANTHER" id="PTHR42812">
    <property type="entry name" value="BETA-XYLOSIDASE"/>
    <property type="match status" value="1"/>
</dbReference>
<evidence type="ECO:0000256" key="5">
    <source>
        <dbReference type="PIRSR" id="PIRSR606710-2"/>
    </source>
</evidence>
<dbReference type="AlphaFoldDB" id="A0A7W3U2L4"/>
<dbReference type="SUPFAM" id="SSF75005">
    <property type="entry name" value="Arabinanase/levansucrase/invertase"/>
    <property type="match status" value="1"/>
</dbReference>
<dbReference type="GO" id="GO:0004553">
    <property type="term" value="F:hydrolase activity, hydrolyzing O-glycosyl compounds"/>
    <property type="evidence" value="ECO:0007669"/>
    <property type="project" value="InterPro"/>
</dbReference>
<evidence type="ECO:0000313" key="11">
    <source>
        <dbReference type="Proteomes" id="UP000552587"/>
    </source>
</evidence>
<feature type="site" description="Important for catalytic activity, responsible for pKa modulation of the active site Glu and correct orientation of both the proton donor and substrate" evidence="5">
    <location>
        <position position="184"/>
    </location>
</feature>
<comment type="similarity">
    <text evidence="1 6">Belongs to the glycosyl hydrolase 43 family.</text>
</comment>
<sequence length="551" mass="60159">MPLSNSRTLASLIAPALAALVAAGCSPTPSAPEPSATRSDGPRQDATSPTLAWARGIENQRKADLGNGTFLNPILGGDHPDPSVLRVGDDYYMTLSSFDAYPGLPIWHSRDLVNWAPVGHAITENVGSIWAPDLVLHEGRYYIYFPARVGGTEGTQRSNYVVWADDINGPWSEPVNIGLPGHIDPGHAVGEDGKRYLFLSGGDYVGLSDDGLSTVGEVKHVYDGWQYPEEWVVEGYAQEGPKITRRGDWYYMITAVGGTAGPPTGHMVIVARSKSIHGPWENAPNNPVVRTETRGEDWWSRGHATLVEDTAGQWWMVYHGYENGLWTLGRQALLDPIEWTADGWFVAKGGDLGEPLPKPAGTAVEHGMALSDAFDGPALGTQWAFYDPEPGEMSRVSFEDGALVLAGKGTVPADASPLTQIAGDRDYQFEVHMRIEPGAVGGALMFYSDRLYAGVGSNGKDFIMHRYGKERPAKLSPGPGGDLWLRMTYQDQILTTHYSFDGDEWTKYGVQMELSGYHHNVAGRFLSLRPGVYAAGDGKVRFIDYRYRALD</sequence>
<name>A0A7W3U2L4_9GAMM</name>
<feature type="region of interest" description="Disordered" evidence="7">
    <location>
        <begin position="25"/>
        <end position="48"/>
    </location>
</feature>
<feature type="active site" description="Proton acceptor" evidence="4">
    <location>
        <position position="81"/>
    </location>
</feature>
<evidence type="ECO:0000256" key="7">
    <source>
        <dbReference type="SAM" id="MobiDB-lite"/>
    </source>
</evidence>
<evidence type="ECO:0000256" key="3">
    <source>
        <dbReference type="ARBA" id="ARBA00023295"/>
    </source>
</evidence>
<evidence type="ECO:0000256" key="1">
    <source>
        <dbReference type="ARBA" id="ARBA00009865"/>
    </source>
</evidence>
<dbReference type="SUPFAM" id="SSF49899">
    <property type="entry name" value="Concanavalin A-like lectins/glucanases"/>
    <property type="match status" value="1"/>
</dbReference>
<gene>
    <name evidence="10" type="ORF">H4F99_04620</name>
</gene>
<dbReference type="CDD" id="cd09002">
    <property type="entry name" value="GH43_XYL-like"/>
    <property type="match status" value="1"/>
</dbReference>
<dbReference type="Gene3D" id="2.60.120.200">
    <property type="match status" value="1"/>
</dbReference>
<evidence type="ECO:0000256" key="8">
    <source>
        <dbReference type="SAM" id="SignalP"/>
    </source>
</evidence>
<keyword evidence="3 6" id="KW-0326">Glycosidase</keyword>
<comment type="caution">
    <text evidence="10">The sequence shown here is derived from an EMBL/GenBank/DDBJ whole genome shotgun (WGS) entry which is preliminary data.</text>
</comment>
<dbReference type="Gene3D" id="2.115.10.20">
    <property type="entry name" value="Glycosyl hydrolase domain, family 43"/>
    <property type="match status" value="1"/>
</dbReference>
<protein>
    <submittedName>
        <fullName evidence="10">Family 43 glycosylhydrolase</fullName>
    </submittedName>
</protein>
<keyword evidence="11" id="KW-1185">Reference proteome</keyword>
<dbReference type="InterPro" id="IPR013320">
    <property type="entry name" value="ConA-like_dom_sf"/>
</dbReference>
<dbReference type="InterPro" id="IPR023296">
    <property type="entry name" value="Glyco_hydro_beta-prop_sf"/>
</dbReference>
<evidence type="ECO:0000259" key="9">
    <source>
        <dbReference type="Pfam" id="PF17851"/>
    </source>
</evidence>
<feature type="signal peptide" evidence="8">
    <location>
        <begin position="1"/>
        <end position="18"/>
    </location>
</feature>
<evidence type="ECO:0000256" key="6">
    <source>
        <dbReference type="RuleBase" id="RU361187"/>
    </source>
</evidence>
<accession>A0A7W3U2L4</accession>
<feature type="chain" id="PRO_5031251519" evidence="8">
    <location>
        <begin position="19"/>
        <end position="551"/>
    </location>
</feature>
<dbReference type="PANTHER" id="PTHR42812:SF2">
    <property type="entry name" value="XYLOSIDASE_ARABINOSIDASE"/>
    <property type="match status" value="1"/>
</dbReference>
<evidence type="ECO:0000256" key="2">
    <source>
        <dbReference type="ARBA" id="ARBA00022801"/>
    </source>
</evidence>
<proteinExistence type="inferred from homology"/>
<reference evidence="10 11" key="1">
    <citation type="submission" date="2020-07" db="EMBL/GenBank/DDBJ databases">
        <authorList>
            <person name="Xu S."/>
            <person name="Li A."/>
        </authorList>
    </citation>
    <scope>NUCLEOTIDE SEQUENCE [LARGE SCALE GENOMIC DNA]</scope>
    <source>
        <strain evidence="10 11">SG-8</strain>
    </source>
</reference>
<dbReference type="EMBL" id="JACHTE010000003">
    <property type="protein sequence ID" value="MBB1087769.1"/>
    <property type="molecule type" value="Genomic_DNA"/>
</dbReference>
<dbReference type="RefSeq" id="WP_182668562.1">
    <property type="nucleotide sequence ID" value="NZ_JACHTE010000003.1"/>
</dbReference>
<evidence type="ECO:0000256" key="4">
    <source>
        <dbReference type="PIRSR" id="PIRSR606710-1"/>
    </source>
</evidence>
<dbReference type="InterPro" id="IPR006710">
    <property type="entry name" value="Glyco_hydro_43"/>
</dbReference>
<keyword evidence="2 6" id="KW-0378">Hydrolase</keyword>
<organism evidence="10 11">
    <name type="scientific">Marilutibacter penaei</name>
    <dbReference type="NCBI Taxonomy" id="2759900"/>
    <lineage>
        <taxon>Bacteria</taxon>
        <taxon>Pseudomonadati</taxon>
        <taxon>Pseudomonadota</taxon>
        <taxon>Gammaproteobacteria</taxon>
        <taxon>Lysobacterales</taxon>
        <taxon>Lysobacteraceae</taxon>
        <taxon>Marilutibacter</taxon>
    </lineage>
</organism>
<dbReference type="InterPro" id="IPR041542">
    <property type="entry name" value="GH43_C2"/>
</dbReference>
<keyword evidence="8" id="KW-0732">Signal</keyword>
<dbReference type="PROSITE" id="PS51257">
    <property type="entry name" value="PROKAR_LIPOPROTEIN"/>
    <property type="match status" value="1"/>
</dbReference>
<dbReference type="Pfam" id="PF17851">
    <property type="entry name" value="GH43_C2"/>
    <property type="match status" value="1"/>
</dbReference>
<evidence type="ECO:0000313" key="10">
    <source>
        <dbReference type="EMBL" id="MBB1087769.1"/>
    </source>
</evidence>
<feature type="domain" description="Beta-xylosidase C-terminal Concanavalin A-like" evidence="9">
    <location>
        <begin position="371"/>
        <end position="539"/>
    </location>
</feature>
<feature type="active site" description="Proton donor" evidence="4">
    <location>
        <position position="239"/>
    </location>
</feature>